<keyword evidence="4" id="KW-1185">Reference proteome</keyword>
<dbReference type="InterPro" id="IPR027417">
    <property type="entry name" value="P-loop_NTPase"/>
</dbReference>
<evidence type="ECO:0000256" key="2">
    <source>
        <dbReference type="SAM" id="Phobius"/>
    </source>
</evidence>
<protein>
    <submittedName>
        <fullName evidence="3">Uncharacterized protein</fullName>
    </submittedName>
</protein>
<gene>
    <name evidence="3" type="ORF">A4U43_C01F14910</name>
</gene>
<name>A0A5P1FU00_ASPOF</name>
<evidence type="ECO:0000256" key="1">
    <source>
        <dbReference type="SAM" id="MobiDB-lite"/>
    </source>
</evidence>
<dbReference type="SUPFAM" id="SSF52540">
    <property type="entry name" value="P-loop containing nucleoside triphosphate hydrolases"/>
    <property type="match status" value="1"/>
</dbReference>
<sequence length="248" mass="27903">MRMGTFVKYLHICSLNLILLVRWFFNLIYLFVIMVSFLRRRKSNTIVLAGLSGSGKTTLFYQALLRKWKRMTIALFCILMLIRYLYNTLTKASVVEKKIPILIVCNKSDKVTAHSKEFIRKHDKLRTSRTAISTVDITNEHNLGVPAEAFTFSQCVNKITVAESSAEIDESSPRRETTALAVEEDVVSPNTIPEASCHPGKEPIRVDDGVKGRAKTPSNQMENGADGRILEDMPSVGIHQAQPDGEWC</sequence>
<accession>A0A5P1FU00</accession>
<keyword evidence="2" id="KW-0472">Membrane</keyword>
<evidence type="ECO:0000313" key="4">
    <source>
        <dbReference type="Proteomes" id="UP000243459"/>
    </source>
</evidence>
<keyword evidence="2" id="KW-1133">Transmembrane helix</keyword>
<feature type="region of interest" description="Disordered" evidence="1">
    <location>
        <begin position="190"/>
        <end position="248"/>
    </location>
</feature>
<reference evidence="4" key="1">
    <citation type="journal article" date="2017" name="Nat. Commun.">
        <title>The asparagus genome sheds light on the origin and evolution of a young Y chromosome.</title>
        <authorList>
            <person name="Harkess A."/>
            <person name="Zhou J."/>
            <person name="Xu C."/>
            <person name="Bowers J.E."/>
            <person name="Van der Hulst R."/>
            <person name="Ayyampalayam S."/>
            <person name="Mercati F."/>
            <person name="Riccardi P."/>
            <person name="McKain M.R."/>
            <person name="Kakrana A."/>
            <person name="Tang H."/>
            <person name="Ray J."/>
            <person name="Groenendijk J."/>
            <person name="Arikit S."/>
            <person name="Mathioni S.M."/>
            <person name="Nakano M."/>
            <person name="Shan H."/>
            <person name="Telgmann-Rauber A."/>
            <person name="Kanno A."/>
            <person name="Yue Z."/>
            <person name="Chen H."/>
            <person name="Li W."/>
            <person name="Chen Y."/>
            <person name="Xu X."/>
            <person name="Zhang Y."/>
            <person name="Luo S."/>
            <person name="Chen H."/>
            <person name="Gao J."/>
            <person name="Mao Z."/>
            <person name="Pires J.C."/>
            <person name="Luo M."/>
            <person name="Kudrna D."/>
            <person name="Wing R.A."/>
            <person name="Meyers B.C."/>
            <person name="Yi K."/>
            <person name="Kong H."/>
            <person name="Lavrijsen P."/>
            <person name="Sunseri F."/>
            <person name="Falavigna A."/>
            <person name="Ye Y."/>
            <person name="Leebens-Mack J.H."/>
            <person name="Chen G."/>
        </authorList>
    </citation>
    <scope>NUCLEOTIDE SEQUENCE [LARGE SCALE GENOMIC DNA]</scope>
    <source>
        <strain evidence="4">cv. DH0086</strain>
    </source>
</reference>
<dbReference type="Gramene" id="ONK80191">
    <property type="protein sequence ID" value="ONK80191"/>
    <property type="gene ID" value="A4U43_C01F14910"/>
</dbReference>
<evidence type="ECO:0000313" key="3">
    <source>
        <dbReference type="EMBL" id="ONK80191.1"/>
    </source>
</evidence>
<organism evidence="3 4">
    <name type="scientific">Asparagus officinalis</name>
    <name type="common">Garden asparagus</name>
    <dbReference type="NCBI Taxonomy" id="4686"/>
    <lineage>
        <taxon>Eukaryota</taxon>
        <taxon>Viridiplantae</taxon>
        <taxon>Streptophyta</taxon>
        <taxon>Embryophyta</taxon>
        <taxon>Tracheophyta</taxon>
        <taxon>Spermatophyta</taxon>
        <taxon>Magnoliopsida</taxon>
        <taxon>Liliopsida</taxon>
        <taxon>Asparagales</taxon>
        <taxon>Asparagaceae</taxon>
        <taxon>Asparagoideae</taxon>
        <taxon>Asparagus</taxon>
    </lineage>
</organism>
<proteinExistence type="predicted"/>
<feature type="transmembrane region" description="Helical" evidence="2">
    <location>
        <begin position="68"/>
        <end position="86"/>
    </location>
</feature>
<dbReference type="Gene3D" id="3.40.50.300">
    <property type="entry name" value="P-loop containing nucleotide triphosphate hydrolases"/>
    <property type="match status" value="1"/>
</dbReference>
<dbReference type="Proteomes" id="UP000243459">
    <property type="component" value="Chromosome 1"/>
</dbReference>
<dbReference type="AlphaFoldDB" id="A0A5P1FU00"/>
<keyword evidence="2" id="KW-0812">Transmembrane</keyword>
<feature type="compositionally biased region" description="Basic and acidic residues" evidence="1">
    <location>
        <begin position="199"/>
        <end position="211"/>
    </location>
</feature>
<feature type="transmembrane region" description="Helical" evidence="2">
    <location>
        <begin position="20"/>
        <end position="38"/>
    </location>
</feature>
<dbReference type="EMBL" id="CM007381">
    <property type="protein sequence ID" value="ONK80191.1"/>
    <property type="molecule type" value="Genomic_DNA"/>
</dbReference>